<evidence type="ECO:0000313" key="2">
    <source>
        <dbReference type="Proteomes" id="UP000268014"/>
    </source>
</evidence>
<name>A0A0N4WC01_HAEPC</name>
<dbReference type="Proteomes" id="UP000268014">
    <property type="component" value="Unassembled WGS sequence"/>
</dbReference>
<evidence type="ECO:0000313" key="3">
    <source>
        <dbReference type="WBParaSite" id="HPLM_0000800601-mRNA-1"/>
    </source>
</evidence>
<keyword evidence="2" id="KW-1185">Reference proteome</keyword>
<evidence type="ECO:0000313" key="1">
    <source>
        <dbReference type="EMBL" id="VDO33567.1"/>
    </source>
</evidence>
<sequence length="71" mass="8338">MDERGSCAHFPPFVCFYLLHWRERPLIFEHLLPQPFQCNPVQKSSSNSCKHKDFRSITALSPGEYSRKLEV</sequence>
<reference evidence="3" key="1">
    <citation type="submission" date="2017-02" db="UniProtKB">
        <authorList>
            <consortium name="WormBaseParasite"/>
        </authorList>
    </citation>
    <scope>IDENTIFICATION</scope>
</reference>
<reference evidence="1 2" key="2">
    <citation type="submission" date="2018-11" db="EMBL/GenBank/DDBJ databases">
        <authorList>
            <consortium name="Pathogen Informatics"/>
        </authorList>
    </citation>
    <scope>NUCLEOTIDE SEQUENCE [LARGE SCALE GENOMIC DNA]</scope>
    <source>
        <strain evidence="1 2">MHpl1</strain>
    </source>
</reference>
<proteinExistence type="predicted"/>
<dbReference type="AlphaFoldDB" id="A0A0N4WC01"/>
<protein>
    <submittedName>
        <fullName evidence="3">Ovule protein</fullName>
    </submittedName>
</protein>
<dbReference type="WBParaSite" id="HPLM_0000800601-mRNA-1">
    <property type="protein sequence ID" value="HPLM_0000800601-mRNA-1"/>
    <property type="gene ID" value="HPLM_0000800601"/>
</dbReference>
<gene>
    <name evidence="1" type="ORF">HPLM_LOCUS7998</name>
</gene>
<dbReference type="EMBL" id="UZAF01016764">
    <property type="protein sequence ID" value="VDO33567.1"/>
    <property type="molecule type" value="Genomic_DNA"/>
</dbReference>
<organism evidence="3">
    <name type="scientific">Haemonchus placei</name>
    <name type="common">Barber's pole worm</name>
    <dbReference type="NCBI Taxonomy" id="6290"/>
    <lineage>
        <taxon>Eukaryota</taxon>
        <taxon>Metazoa</taxon>
        <taxon>Ecdysozoa</taxon>
        <taxon>Nematoda</taxon>
        <taxon>Chromadorea</taxon>
        <taxon>Rhabditida</taxon>
        <taxon>Rhabditina</taxon>
        <taxon>Rhabditomorpha</taxon>
        <taxon>Strongyloidea</taxon>
        <taxon>Trichostrongylidae</taxon>
        <taxon>Haemonchus</taxon>
    </lineage>
</organism>
<accession>A0A0N4WC01</accession>